<sequence>MNTRHLLPLLSISLLPSLALAHEGDHSHLGLLSGLLHPFTGIDHLLAMLAIGIWAALQTRTLKLAIPASFLGALLLGFLMGVAGLNLPMVETGIGLSVLLLGVLIATSALKLPTLACLSLAAGFALFHGYAHGAEATGSLWAFAVGFLGSSLVLHLGGGLLAAGIRQIPQLTRALGVTIATSGAVMLF</sequence>
<feature type="transmembrane region" description="Helical" evidence="1">
    <location>
        <begin position="37"/>
        <end position="57"/>
    </location>
</feature>
<keyword evidence="4" id="KW-1185">Reference proteome</keyword>
<evidence type="ECO:0000313" key="3">
    <source>
        <dbReference type="EMBL" id="TWH64487.1"/>
    </source>
</evidence>
<dbReference type="Pfam" id="PF04955">
    <property type="entry name" value="HupE_UreJ"/>
    <property type="match status" value="1"/>
</dbReference>
<reference evidence="3 4" key="1">
    <citation type="submission" date="2019-07" db="EMBL/GenBank/DDBJ databases">
        <title>Genomic Encyclopedia of Type Strains, Phase I: the one thousand microbial genomes (KMG-I) project.</title>
        <authorList>
            <person name="Kyrpides N."/>
        </authorList>
    </citation>
    <scope>NUCLEOTIDE SEQUENCE [LARGE SCALE GENOMIC DNA]</scope>
    <source>
        <strain evidence="3 4">DSM 375</strain>
    </source>
</reference>
<feature type="transmembrane region" description="Helical" evidence="1">
    <location>
        <begin position="140"/>
        <end position="163"/>
    </location>
</feature>
<accession>A0A562I0B8</accession>
<keyword evidence="1" id="KW-0472">Membrane</keyword>
<keyword evidence="1" id="KW-0812">Transmembrane</keyword>
<feature type="transmembrane region" description="Helical" evidence="1">
    <location>
        <begin position="115"/>
        <end position="134"/>
    </location>
</feature>
<evidence type="ECO:0000256" key="2">
    <source>
        <dbReference type="SAM" id="SignalP"/>
    </source>
</evidence>
<evidence type="ECO:0000313" key="4">
    <source>
        <dbReference type="Proteomes" id="UP000319627"/>
    </source>
</evidence>
<dbReference type="Proteomes" id="UP000319627">
    <property type="component" value="Unassembled WGS sequence"/>
</dbReference>
<dbReference type="InterPro" id="IPR007038">
    <property type="entry name" value="HupE_UreJ"/>
</dbReference>
<feature type="chain" id="PRO_5021837001" evidence="2">
    <location>
        <begin position="22"/>
        <end position="188"/>
    </location>
</feature>
<evidence type="ECO:0000256" key="1">
    <source>
        <dbReference type="SAM" id="Phobius"/>
    </source>
</evidence>
<dbReference type="RefSeq" id="WP_144572151.1">
    <property type="nucleotide sequence ID" value="NZ_VLKG01000009.1"/>
</dbReference>
<organism evidence="3 4">
    <name type="scientific">Azomonas agilis</name>
    <dbReference type="NCBI Taxonomy" id="116849"/>
    <lineage>
        <taxon>Bacteria</taxon>
        <taxon>Pseudomonadati</taxon>
        <taxon>Pseudomonadota</taxon>
        <taxon>Gammaproteobacteria</taxon>
        <taxon>Pseudomonadales</taxon>
        <taxon>Pseudomonadaceae</taxon>
        <taxon>Azomonas</taxon>
    </lineage>
</organism>
<keyword evidence="2" id="KW-0732">Signal</keyword>
<gene>
    <name evidence="3" type="ORF">LX59_02435</name>
</gene>
<feature type="transmembrane region" description="Helical" evidence="1">
    <location>
        <begin position="64"/>
        <end position="87"/>
    </location>
</feature>
<comment type="caution">
    <text evidence="3">The sequence shown here is derived from an EMBL/GenBank/DDBJ whole genome shotgun (WGS) entry which is preliminary data.</text>
</comment>
<dbReference type="PIRSF" id="PIRSF016919">
    <property type="entry name" value="HupE_UreJ"/>
    <property type="match status" value="1"/>
</dbReference>
<dbReference type="OrthoDB" id="9808192at2"/>
<feature type="transmembrane region" description="Helical" evidence="1">
    <location>
        <begin position="93"/>
        <end position="110"/>
    </location>
</feature>
<dbReference type="AlphaFoldDB" id="A0A562I0B8"/>
<dbReference type="EMBL" id="VLKG01000009">
    <property type="protein sequence ID" value="TWH64487.1"/>
    <property type="molecule type" value="Genomic_DNA"/>
</dbReference>
<name>A0A562I0B8_9GAMM</name>
<feature type="signal peptide" evidence="2">
    <location>
        <begin position="1"/>
        <end position="21"/>
    </location>
</feature>
<proteinExistence type="predicted"/>
<protein>
    <submittedName>
        <fullName evidence="3">Urease accessory protein</fullName>
    </submittedName>
</protein>
<keyword evidence="1" id="KW-1133">Transmembrane helix</keyword>